<dbReference type="GO" id="GO:0006811">
    <property type="term" value="P:monoatomic ion transport"/>
    <property type="evidence" value="ECO:0007669"/>
    <property type="project" value="UniProtKB-KW"/>
</dbReference>
<evidence type="ECO:0000313" key="12">
    <source>
        <dbReference type="EnsemblMetazoa" id="CapteP212824"/>
    </source>
</evidence>
<dbReference type="CDD" id="cd17336">
    <property type="entry name" value="MFS_SLCO_OATP"/>
    <property type="match status" value="1"/>
</dbReference>
<keyword evidence="6 8" id="KW-0472">Membrane</keyword>
<keyword evidence="4 8" id="KW-0812">Transmembrane</keyword>
<dbReference type="Gene3D" id="1.20.1250.20">
    <property type="entry name" value="MFS general substrate transporter like domains"/>
    <property type="match status" value="1"/>
</dbReference>
<dbReference type="GO" id="GO:0043252">
    <property type="term" value="P:sodium-independent organic anion transport"/>
    <property type="evidence" value="ECO:0007669"/>
    <property type="project" value="TreeGrafter"/>
</dbReference>
<evidence type="ECO:0000256" key="9">
    <source>
        <dbReference type="SAM" id="MobiDB-lite"/>
    </source>
</evidence>
<name>R7V8S9_CAPTE</name>
<feature type="transmembrane region" description="Helical" evidence="8">
    <location>
        <begin position="359"/>
        <end position="385"/>
    </location>
</feature>
<feature type="transmembrane region" description="Helical" evidence="8">
    <location>
        <begin position="397"/>
        <end position="415"/>
    </location>
</feature>
<feature type="transmembrane region" description="Helical" evidence="8">
    <location>
        <begin position="541"/>
        <end position="563"/>
    </location>
</feature>
<keyword evidence="8" id="KW-0406">Ion transport</keyword>
<accession>R7V8S9</accession>
<evidence type="ECO:0000313" key="13">
    <source>
        <dbReference type="Proteomes" id="UP000014760"/>
    </source>
</evidence>
<evidence type="ECO:0000256" key="8">
    <source>
        <dbReference type="RuleBase" id="RU362056"/>
    </source>
</evidence>
<reference evidence="13" key="1">
    <citation type="submission" date="2012-12" db="EMBL/GenBank/DDBJ databases">
        <authorList>
            <person name="Hellsten U."/>
            <person name="Grimwood J."/>
            <person name="Chapman J.A."/>
            <person name="Shapiro H."/>
            <person name="Aerts A."/>
            <person name="Otillar R.P."/>
            <person name="Terry A.Y."/>
            <person name="Boore J.L."/>
            <person name="Simakov O."/>
            <person name="Marletaz F."/>
            <person name="Cho S.-J."/>
            <person name="Edsinger-Gonzales E."/>
            <person name="Havlak P."/>
            <person name="Kuo D.-H."/>
            <person name="Larsson T."/>
            <person name="Lv J."/>
            <person name="Arendt D."/>
            <person name="Savage R."/>
            <person name="Osoegawa K."/>
            <person name="de Jong P."/>
            <person name="Lindberg D.R."/>
            <person name="Seaver E.C."/>
            <person name="Weisblat D.A."/>
            <person name="Putnam N.H."/>
            <person name="Grigoriev I.V."/>
            <person name="Rokhsar D.S."/>
        </authorList>
    </citation>
    <scope>NUCLEOTIDE SEQUENCE</scope>
    <source>
        <strain evidence="13">I ESC-2004</strain>
    </source>
</reference>
<evidence type="ECO:0000256" key="2">
    <source>
        <dbReference type="ARBA" id="ARBA00009657"/>
    </source>
</evidence>
<dbReference type="HOGENOM" id="CLU_008954_1_3_1"/>
<dbReference type="SUPFAM" id="SSF100895">
    <property type="entry name" value="Kazal-type serine protease inhibitors"/>
    <property type="match status" value="1"/>
</dbReference>
<dbReference type="OMA" id="QCCANIL"/>
<evidence type="ECO:0000256" key="3">
    <source>
        <dbReference type="ARBA" id="ARBA00022475"/>
    </source>
</evidence>
<dbReference type="Proteomes" id="UP000014760">
    <property type="component" value="Unassembled WGS sequence"/>
</dbReference>
<feature type="transmembrane region" description="Helical" evidence="8">
    <location>
        <begin position="270"/>
        <end position="290"/>
    </location>
</feature>
<dbReference type="InterPro" id="IPR036259">
    <property type="entry name" value="MFS_trans_sf"/>
</dbReference>
<feature type="transmembrane region" description="Helical" evidence="8">
    <location>
        <begin position="233"/>
        <end position="250"/>
    </location>
</feature>
<dbReference type="GO" id="GO:0016323">
    <property type="term" value="C:basolateral plasma membrane"/>
    <property type="evidence" value="ECO:0007669"/>
    <property type="project" value="TreeGrafter"/>
</dbReference>
<keyword evidence="13" id="KW-1185">Reference proteome</keyword>
<dbReference type="FunCoup" id="R7V8S9">
    <property type="interactions" value="36"/>
</dbReference>
<protein>
    <recommendedName>
        <fullName evidence="8">Solute carrier organic anion transporter family member</fullName>
    </recommendedName>
</protein>
<sequence length="648" mass="71374">MEKNYKEEEEDDKQIKGLEAEQDANQDGPETDCGCAEWRPSCLQPCASVGFFTGILSLITIFGNMNYSYYASVISQIEKCFGLSSSMTGFMKNVDNISTIICILIFSHFFRYSNKPRIFAVSSALTAVGIFTFAVPHFIYGSGDVIETITNSTEIIRRMSGLCNDVDDAGRNCDGAGNANQRSFNTGAFAIFLVSEFIQGMAQSPQFSLGVTYMDDNSENTPQHLGVMFGTRAFAPVLGFLLGAWASNIYVDLSDPNLDSQDPRWVGAWWIGYVISALCSFLPVIPLALFPQRMKGSEAQEEQGEFKEQLKDMPKALLRLIKNPVIVFVTCGTCFNVYLSGFSTFMPKYIEQQFQTTASMASILTGVISVFNYCLGPIISGGLVARFRMTPVSTIRFVVFCHIFGVLGFVINMFIGCPDSEWSANFQNRSADCNLGCTCDPEEFIPVCGSDGLNYYSPCLAGCQHDQAANTSSLTKLYTDCLCISNGTGTAVSGECPMGCPMMVPYVVIYCVATFITSMSFVPMLTTIIRTCDKRDKALGMALIVFVIMIVTFPAPMLFGMVIDTACLVKQVACGREGACLFYKRSDFRLKFHGLAAVVKFGATVAFSIGWYKIRRLDIPLPADDRDQEENEAEVTIPLKRSEENENV</sequence>
<dbReference type="PROSITE" id="PS51465">
    <property type="entry name" value="KAZAL_2"/>
    <property type="match status" value="1"/>
</dbReference>
<keyword evidence="3" id="KW-1003">Cell membrane</keyword>
<feature type="transmembrane region" description="Helical" evidence="8">
    <location>
        <begin position="118"/>
        <end position="140"/>
    </location>
</feature>
<evidence type="ECO:0000313" key="11">
    <source>
        <dbReference type="EMBL" id="ELU15238.1"/>
    </source>
</evidence>
<dbReference type="EMBL" id="AMQN01018117">
    <property type="status" value="NOT_ANNOTATED_CDS"/>
    <property type="molecule type" value="Genomic_DNA"/>
</dbReference>
<dbReference type="GO" id="GO:0015347">
    <property type="term" value="F:sodium-independent organic anion transmembrane transporter activity"/>
    <property type="evidence" value="ECO:0007669"/>
    <property type="project" value="TreeGrafter"/>
</dbReference>
<dbReference type="EMBL" id="KB293922">
    <property type="protein sequence ID" value="ELU15238.1"/>
    <property type="molecule type" value="Genomic_DNA"/>
</dbReference>
<dbReference type="SUPFAM" id="SSF103473">
    <property type="entry name" value="MFS general substrate transporter"/>
    <property type="match status" value="1"/>
</dbReference>
<comment type="similarity">
    <text evidence="2 8">Belongs to the organo anion transporter (TC 2.A.60) family.</text>
</comment>
<evidence type="ECO:0000256" key="6">
    <source>
        <dbReference type="ARBA" id="ARBA00023136"/>
    </source>
</evidence>
<keyword evidence="7" id="KW-1015">Disulfide bond</keyword>
<feature type="transmembrane region" description="Helical" evidence="8">
    <location>
        <begin position="592"/>
        <end position="612"/>
    </location>
</feature>
<dbReference type="Gene3D" id="3.30.60.30">
    <property type="match status" value="1"/>
</dbReference>
<keyword evidence="5 8" id="KW-1133">Transmembrane helix</keyword>
<feature type="transmembrane region" description="Helical" evidence="8">
    <location>
        <begin position="320"/>
        <end position="339"/>
    </location>
</feature>
<gene>
    <name evidence="11" type="ORF">CAPTEDRAFT_212824</name>
</gene>
<dbReference type="OrthoDB" id="6286541at2759"/>
<dbReference type="EnsemblMetazoa" id="CapteT212824">
    <property type="protein sequence ID" value="CapteP212824"/>
    <property type="gene ID" value="CapteG212824"/>
</dbReference>
<reference evidence="11 13" key="2">
    <citation type="journal article" date="2013" name="Nature">
        <title>Insights into bilaterian evolution from three spiralian genomes.</title>
        <authorList>
            <person name="Simakov O."/>
            <person name="Marletaz F."/>
            <person name="Cho S.J."/>
            <person name="Edsinger-Gonzales E."/>
            <person name="Havlak P."/>
            <person name="Hellsten U."/>
            <person name="Kuo D.H."/>
            <person name="Larsson T."/>
            <person name="Lv J."/>
            <person name="Arendt D."/>
            <person name="Savage R."/>
            <person name="Osoegawa K."/>
            <person name="de Jong P."/>
            <person name="Grimwood J."/>
            <person name="Chapman J.A."/>
            <person name="Shapiro H."/>
            <person name="Aerts A."/>
            <person name="Otillar R.P."/>
            <person name="Terry A.Y."/>
            <person name="Boore J.L."/>
            <person name="Grigoriev I.V."/>
            <person name="Lindberg D.R."/>
            <person name="Seaver E.C."/>
            <person name="Weisblat D.A."/>
            <person name="Putnam N.H."/>
            <person name="Rokhsar D.S."/>
        </authorList>
    </citation>
    <scope>NUCLEOTIDE SEQUENCE</scope>
    <source>
        <strain evidence="11 13">I ESC-2004</strain>
    </source>
</reference>
<dbReference type="PANTHER" id="PTHR11388:SF100">
    <property type="entry name" value="SOLUTE CARRIER ORGANIC ANION TRANSPORTER FAMILY MEMBER 4A1"/>
    <property type="match status" value="1"/>
</dbReference>
<dbReference type="EMBL" id="AMQN01018116">
    <property type="status" value="NOT_ANNOTATED_CDS"/>
    <property type="molecule type" value="Genomic_DNA"/>
</dbReference>
<evidence type="ECO:0000256" key="5">
    <source>
        <dbReference type="ARBA" id="ARBA00022989"/>
    </source>
</evidence>
<proteinExistence type="inferred from homology"/>
<comment type="subcellular location">
    <subcellularLocation>
        <location evidence="1 8">Cell membrane</location>
        <topology evidence="1 8">Multi-pass membrane protein</topology>
    </subcellularLocation>
</comment>
<dbReference type="Pfam" id="PF03137">
    <property type="entry name" value="OATP"/>
    <property type="match status" value="1"/>
</dbReference>
<evidence type="ECO:0000256" key="4">
    <source>
        <dbReference type="ARBA" id="ARBA00022692"/>
    </source>
</evidence>
<dbReference type="InterPro" id="IPR004156">
    <property type="entry name" value="OATP"/>
</dbReference>
<dbReference type="Pfam" id="PF07648">
    <property type="entry name" value="Kazal_2"/>
    <property type="match status" value="1"/>
</dbReference>
<evidence type="ECO:0000256" key="1">
    <source>
        <dbReference type="ARBA" id="ARBA00004651"/>
    </source>
</evidence>
<keyword evidence="8" id="KW-0813">Transport</keyword>
<reference evidence="12" key="3">
    <citation type="submission" date="2015-06" db="UniProtKB">
        <authorList>
            <consortium name="EnsemblMetazoa"/>
        </authorList>
    </citation>
    <scope>IDENTIFICATION</scope>
</reference>
<feature type="region of interest" description="Disordered" evidence="9">
    <location>
        <begin position="625"/>
        <end position="648"/>
    </location>
</feature>
<organism evidence="11">
    <name type="scientific">Capitella teleta</name>
    <name type="common">Polychaete worm</name>
    <dbReference type="NCBI Taxonomy" id="283909"/>
    <lineage>
        <taxon>Eukaryota</taxon>
        <taxon>Metazoa</taxon>
        <taxon>Spiralia</taxon>
        <taxon>Lophotrochozoa</taxon>
        <taxon>Annelida</taxon>
        <taxon>Polychaeta</taxon>
        <taxon>Sedentaria</taxon>
        <taxon>Scolecida</taxon>
        <taxon>Capitellidae</taxon>
        <taxon>Capitella</taxon>
    </lineage>
</organism>
<dbReference type="NCBIfam" id="TIGR00805">
    <property type="entry name" value="oat"/>
    <property type="match status" value="1"/>
</dbReference>
<feature type="domain" description="Kazal-like" evidence="10">
    <location>
        <begin position="427"/>
        <end position="485"/>
    </location>
</feature>
<dbReference type="InterPro" id="IPR036058">
    <property type="entry name" value="Kazal_dom_sf"/>
</dbReference>
<dbReference type="AlphaFoldDB" id="R7V8S9"/>
<dbReference type="InterPro" id="IPR002350">
    <property type="entry name" value="Kazal_dom"/>
</dbReference>
<feature type="transmembrane region" description="Helical" evidence="8">
    <location>
        <begin position="507"/>
        <end position="529"/>
    </location>
</feature>
<dbReference type="PANTHER" id="PTHR11388">
    <property type="entry name" value="ORGANIC ANION TRANSPORTER"/>
    <property type="match status" value="1"/>
</dbReference>
<evidence type="ECO:0000256" key="7">
    <source>
        <dbReference type="ARBA" id="ARBA00023157"/>
    </source>
</evidence>
<feature type="region of interest" description="Disordered" evidence="9">
    <location>
        <begin position="1"/>
        <end position="31"/>
    </location>
</feature>
<comment type="caution">
    <text evidence="8">Lacks conserved residue(s) required for the propagation of feature annotation.</text>
</comment>
<evidence type="ECO:0000259" key="10">
    <source>
        <dbReference type="PROSITE" id="PS51465"/>
    </source>
</evidence>